<keyword evidence="2" id="KW-1185">Reference proteome</keyword>
<accession>A0ABM9XEP2</accession>
<dbReference type="Proteomes" id="UP000005602">
    <property type="component" value="Unassembled WGS sequence"/>
</dbReference>
<evidence type="ECO:0000313" key="2">
    <source>
        <dbReference type="Proteomes" id="UP000005602"/>
    </source>
</evidence>
<gene>
    <name evidence="1" type="ORF">STRINF_01115</name>
</gene>
<sequence>MISIFVTTRKHISQTKKITIENLDQIKMTSTWSDDVVLSLRSK</sequence>
<organism evidence="1 2">
    <name type="scientific">Streptococcus infantarius subsp. infantarius ATCC BAA-102</name>
    <dbReference type="NCBI Taxonomy" id="471872"/>
    <lineage>
        <taxon>Bacteria</taxon>
        <taxon>Bacillati</taxon>
        <taxon>Bacillota</taxon>
        <taxon>Bacilli</taxon>
        <taxon>Lactobacillales</taxon>
        <taxon>Streptococcaceae</taxon>
        <taxon>Streptococcus</taxon>
    </lineage>
</organism>
<comment type="caution">
    <text evidence="1">The sequence shown here is derived from an EMBL/GenBank/DDBJ whole genome shotgun (WGS) entry which is preliminary data.</text>
</comment>
<dbReference type="EMBL" id="ABJK02000019">
    <property type="protein sequence ID" value="EDT47750.1"/>
    <property type="molecule type" value="Genomic_DNA"/>
</dbReference>
<reference evidence="1" key="2">
    <citation type="submission" date="2013-09" db="EMBL/GenBank/DDBJ databases">
        <title>Draft genome sequence of Streptococcus infantarius subsp. infantarius ATCC BAA-102.</title>
        <authorList>
            <person name="Sudarsanam P."/>
            <person name="Ley R."/>
            <person name="Guruge J."/>
            <person name="Turnbaugh P.J."/>
            <person name="Mahowald M."/>
            <person name="Liep D."/>
            <person name="Gordon J."/>
        </authorList>
    </citation>
    <scope>NUCLEOTIDE SEQUENCE</scope>
    <source>
        <strain evidence="1">ATCC BAA-102</strain>
    </source>
</reference>
<proteinExistence type="predicted"/>
<reference evidence="1" key="1">
    <citation type="submission" date="2008-03" db="EMBL/GenBank/DDBJ databases">
        <authorList>
            <person name="Fulton L."/>
            <person name="Clifton S."/>
            <person name="Fulton B."/>
            <person name="Xu J."/>
            <person name="Minx P."/>
            <person name="Pepin K.H."/>
            <person name="Johnson M."/>
            <person name="Thiruvilangam P."/>
            <person name="Bhonagiri V."/>
            <person name="Nash W.E."/>
            <person name="Mardis E.R."/>
            <person name="Wilson R.K."/>
        </authorList>
    </citation>
    <scope>NUCLEOTIDE SEQUENCE [LARGE SCALE GENOMIC DNA]</scope>
    <source>
        <strain evidence="1">ATCC BAA-102</strain>
    </source>
</reference>
<name>A0ABM9XEP2_9STRE</name>
<protein>
    <submittedName>
        <fullName evidence="1">Uncharacterized protein</fullName>
    </submittedName>
</protein>
<evidence type="ECO:0000313" key="1">
    <source>
        <dbReference type="EMBL" id="EDT47750.1"/>
    </source>
</evidence>